<dbReference type="WBParaSite" id="Hba_10920">
    <property type="protein sequence ID" value="Hba_10920"/>
    <property type="gene ID" value="Hba_10920"/>
</dbReference>
<evidence type="ECO:0000313" key="1">
    <source>
        <dbReference type="Proteomes" id="UP000095283"/>
    </source>
</evidence>
<name>A0A1I7X0G2_HETBA</name>
<evidence type="ECO:0000313" key="2">
    <source>
        <dbReference type="WBParaSite" id="Hba_10920"/>
    </source>
</evidence>
<reference evidence="2" key="1">
    <citation type="submission" date="2016-11" db="UniProtKB">
        <authorList>
            <consortium name="WormBaseParasite"/>
        </authorList>
    </citation>
    <scope>IDENTIFICATION</scope>
</reference>
<organism evidence="1 2">
    <name type="scientific">Heterorhabditis bacteriophora</name>
    <name type="common">Entomopathogenic nematode worm</name>
    <dbReference type="NCBI Taxonomy" id="37862"/>
    <lineage>
        <taxon>Eukaryota</taxon>
        <taxon>Metazoa</taxon>
        <taxon>Ecdysozoa</taxon>
        <taxon>Nematoda</taxon>
        <taxon>Chromadorea</taxon>
        <taxon>Rhabditida</taxon>
        <taxon>Rhabditina</taxon>
        <taxon>Rhabditomorpha</taxon>
        <taxon>Strongyloidea</taxon>
        <taxon>Heterorhabditidae</taxon>
        <taxon>Heterorhabditis</taxon>
    </lineage>
</organism>
<dbReference type="Proteomes" id="UP000095283">
    <property type="component" value="Unplaced"/>
</dbReference>
<proteinExistence type="predicted"/>
<dbReference type="AlphaFoldDB" id="A0A1I7X0G2"/>
<keyword evidence="1" id="KW-1185">Reference proteome</keyword>
<sequence>MEGFPNTQKYDDIKRVHSNGQLFLKIHQNSINSYKSVGRNINATTELFGPRIIWQVKSLTFHSNATPGNHFNWQKALRQRKRNNTANKEKLIPAISTKIFDLIGLRHKTEVNERIACMVEHFSKFI</sequence>
<protein>
    <submittedName>
        <fullName evidence="2">Uncharacterized protein</fullName>
    </submittedName>
</protein>
<accession>A0A1I7X0G2</accession>